<dbReference type="InterPro" id="IPR038765">
    <property type="entry name" value="Papain-like_cys_pep_sf"/>
</dbReference>
<comment type="caution">
    <text evidence="6">The sequence shown here is derived from an EMBL/GenBank/DDBJ whole genome shotgun (WGS) entry which is preliminary data.</text>
</comment>
<dbReference type="InterPro" id="IPR000668">
    <property type="entry name" value="Peptidase_C1A_C"/>
</dbReference>
<proteinExistence type="inferred from homology"/>
<dbReference type="SUPFAM" id="SSF54001">
    <property type="entry name" value="Cysteine proteinases"/>
    <property type="match status" value="1"/>
</dbReference>
<accession>A0A8J5LRU7</accession>
<feature type="domain" description="Cathepsin propeptide inhibitor" evidence="5">
    <location>
        <begin position="52"/>
        <end position="112"/>
    </location>
</feature>
<reference evidence="6 7" key="1">
    <citation type="submission" date="2020-08" db="EMBL/GenBank/DDBJ databases">
        <title>Plant Genome Project.</title>
        <authorList>
            <person name="Zhang R.-G."/>
        </authorList>
    </citation>
    <scope>NUCLEOTIDE SEQUENCE [LARGE SCALE GENOMIC DNA]</scope>
    <source>
        <tissue evidence="6">Rhizome</tissue>
    </source>
</reference>
<dbReference type="GO" id="GO:0006508">
    <property type="term" value="P:proteolysis"/>
    <property type="evidence" value="ECO:0007669"/>
    <property type="project" value="InterPro"/>
</dbReference>
<dbReference type="InterPro" id="IPR025660">
    <property type="entry name" value="Pept_his_AS"/>
</dbReference>
<dbReference type="InterPro" id="IPR025661">
    <property type="entry name" value="Pept_asp_AS"/>
</dbReference>
<keyword evidence="3" id="KW-0732">Signal</keyword>
<protein>
    <submittedName>
        <fullName evidence="6">Uncharacterized protein</fullName>
    </submittedName>
</protein>
<evidence type="ECO:0000259" key="5">
    <source>
        <dbReference type="SMART" id="SM00848"/>
    </source>
</evidence>
<dbReference type="Gene3D" id="3.90.70.10">
    <property type="entry name" value="Cysteine proteinases"/>
    <property type="match status" value="1"/>
</dbReference>
<evidence type="ECO:0000313" key="6">
    <source>
        <dbReference type="EMBL" id="KAG6527883.1"/>
    </source>
</evidence>
<sequence length="420" mass="46831">MQSRTTTNALVSFLFLFLFLWAIPVWCSLPSEFSIAGYDPGSNTTGRALELFEEWRMVHRRVYRDPAEKARGLENFLINIEYVLSRNARKTAHSLSHAVGLNRFADLSNEEFKAKYLSRIPRVREKRRSRVERNDVDSATLSCEAPRSLDWRKKGAVTAVKDQGDCGEYSLKLKLSATGCCWAFSSTGAIEGINAIATGDLVSLSEQELVDCDTANEGCEGGYMDYAFEWVISNEGINTESNYPYTGQDGTCNTEKEKIKVVTIDEYKDVAESENALLCAVVQQPISVGIDGSSLDFQLYTGVSETQGIYDGDCSSNPDDIDHAVLIVGYGSQGGVDYWIVKNSWGTRWGIKGYIYIKRNTDLAYGFNVEICHTVLRKKLVAVYLSWENTAYSMDAVAIRMQYAALGLHTAVLMTTPFVM</sequence>
<feature type="chain" id="PRO_5035300438" evidence="3">
    <location>
        <begin position="28"/>
        <end position="420"/>
    </location>
</feature>
<evidence type="ECO:0000256" key="2">
    <source>
        <dbReference type="ARBA" id="ARBA00023157"/>
    </source>
</evidence>
<dbReference type="CDD" id="cd02248">
    <property type="entry name" value="Peptidase_C1A"/>
    <property type="match status" value="1"/>
</dbReference>
<comment type="similarity">
    <text evidence="1">Belongs to the peptidase C1 family.</text>
</comment>
<dbReference type="Proteomes" id="UP000734854">
    <property type="component" value="Unassembled WGS sequence"/>
</dbReference>
<feature type="signal peptide" evidence="3">
    <location>
        <begin position="1"/>
        <end position="27"/>
    </location>
</feature>
<dbReference type="InterPro" id="IPR013201">
    <property type="entry name" value="Prot_inhib_I29"/>
</dbReference>
<dbReference type="PROSITE" id="PS00640">
    <property type="entry name" value="THIOL_PROTEASE_ASN"/>
    <property type="match status" value="1"/>
</dbReference>
<feature type="domain" description="Peptidase C1A papain C-terminal" evidence="4">
    <location>
        <begin position="145"/>
        <end position="367"/>
    </location>
</feature>
<dbReference type="InterPro" id="IPR013128">
    <property type="entry name" value="Peptidase_C1A"/>
</dbReference>
<name>A0A8J5LRU7_ZINOF</name>
<dbReference type="SMART" id="SM00645">
    <property type="entry name" value="Pept_C1"/>
    <property type="match status" value="1"/>
</dbReference>
<dbReference type="FunFam" id="3.90.70.10:FF:000177">
    <property type="entry name" value="Cysteine proteinase RD21A"/>
    <property type="match status" value="1"/>
</dbReference>
<evidence type="ECO:0000256" key="3">
    <source>
        <dbReference type="SAM" id="SignalP"/>
    </source>
</evidence>
<gene>
    <name evidence="6" type="ORF">ZIOFF_010017</name>
</gene>
<dbReference type="GO" id="GO:0008234">
    <property type="term" value="F:cysteine-type peptidase activity"/>
    <property type="evidence" value="ECO:0007669"/>
    <property type="project" value="InterPro"/>
</dbReference>
<dbReference type="PROSITE" id="PS00639">
    <property type="entry name" value="THIOL_PROTEASE_HIS"/>
    <property type="match status" value="1"/>
</dbReference>
<dbReference type="PRINTS" id="PR00705">
    <property type="entry name" value="PAPAIN"/>
</dbReference>
<dbReference type="PANTHER" id="PTHR12411">
    <property type="entry name" value="CYSTEINE PROTEASE FAMILY C1-RELATED"/>
    <property type="match status" value="1"/>
</dbReference>
<evidence type="ECO:0000256" key="1">
    <source>
        <dbReference type="ARBA" id="ARBA00008455"/>
    </source>
</evidence>
<dbReference type="Pfam" id="PF08246">
    <property type="entry name" value="Inhibitor_I29"/>
    <property type="match status" value="1"/>
</dbReference>
<dbReference type="AlphaFoldDB" id="A0A8J5LRU7"/>
<keyword evidence="7" id="KW-1185">Reference proteome</keyword>
<evidence type="ECO:0000313" key="7">
    <source>
        <dbReference type="Proteomes" id="UP000734854"/>
    </source>
</evidence>
<dbReference type="SMART" id="SM00848">
    <property type="entry name" value="Inhibitor_I29"/>
    <property type="match status" value="1"/>
</dbReference>
<dbReference type="EMBL" id="JACMSC010000003">
    <property type="protein sequence ID" value="KAG6527883.1"/>
    <property type="molecule type" value="Genomic_DNA"/>
</dbReference>
<dbReference type="Pfam" id="PF00112">
    <property type="entry name" value="Peptidase_C1"/>
    <property type="match status" value="1"/>
</dbReference>
<keyword evidence="2" id="KW-1015">Disulfide bond</keyword>
<evidence type="ECO:0000259" key="4">
    <source>
        <dbReference type="SMART" id="SM00645"/>
    </source>
</evidence>
<organism evidence="6 7">
    <name type="scientific">Zingiber officinale</name>
    <name type="common">Ginger</name>
    <name type="synonym">Amomum zingiber</name>
    <dbReference type="NCBI Taxonomy" id="94328"/>
    <lineage>
        <taxon>Eukaryota</taxon>
        <taxon>Viridiplantae</taxon>
        <taxon>Streptophyta</taxon>
        <taxon>Embryophyta</taxon>
        <taxon>Tracheophyta</taxon>
        <taxon>Spermatophyta</taxon>
        <taxon>Magnoliopsida</taxon>
        <taxon>Liliopsida</taxon>
        <taxon>Zingiberales</taxon>
        <taxon>Zingiberaceae</taxon>
        <taxon>Zingiber</taxon>
    </lineage>
</organism>
<dbReference type="InterPro" id="IPR039417">
    <property type="entry name" value="Peptidase_C1A_papain-like"/>
</dbReference>